<organism evidence="3 4">
    <name type="scientific">Pundamilia nyererei</name>
    <dbReference type="NCBI Taxonomy" id="303518"/>
    <lineage>
        <taxon>Eukaryota</taxon>
        <taxon>Metazoa</taxon>
        <taxon>Chordata</taxon>
        <taxon>Craniata</taxon>
        <taxon>Vertebrata</taxon>
        <taxon>Euteleostomi</taxon>
        <taxon>Actinopterygii</taxon>
        <taxon>Neopterygii</taxon>
        <taxon>Teleostei</taxon>
        <taxon>Neoteleostei</taxon>
        <taxon>Acanthomorphata</taxon>
        <taxon>Ovalentaria</taxon>
        <taxon>Cichlomorphae</taxon>
        <taxon>Cichliformes</taxon>
        <taxon>Cichlidae</taxon>
        <taxon>African cichlids</taxon>
        <taxon>Pseudocrenilabrinae</taxon>
        <taxon>Haplochromini</taxon>
        <taxon>Pundamilia</taxon>
    </lineage>
</organism>
<evidence type="ECO:0000313" key="4">
    <source>
        <dbReference type="RefSeq" id="XP_005743321.1"/>
    </source>
</evidence>
<proteinExistence type="predicted"/>
<name>A0A9Y3RW17_9CICH</name>
<sequence length="221" mass="23566">MDGEMRSRRALPLMCLFLTVLQISTPSSAQNTTLTTASTTTKAPSTGALKYSTQPSNISVGVGEPAVFHCGVPEAHPNLTFTLYGSNHNYSLTCPGGHVGDIPQAVYGRCEMKNGESLATWTLLGTALPHNGTRVVCQQLSNPRALSAVLHVYDTGATNVLLIGCILGGFFGVLLVAALLYTFLVKSESFQECFGGEETEDDMITIVSTEQKKKSSQDVTD</sequence>
<dbReference type="AlphaFoldDB" id="A0A9Y3RW17"/>
<keyword evidence="1" id="KW-1133">Transmembrane helix</keyword>
<dbReference type="RefSeq" id="XP_005743321.1">
    <property type="nucleotide sequence ID" value="XM_005743264.2"/>
</dbReference>
<reference evidence="4" key="1">
    <citation type="submission" date="2025-08" db="UniProtKB">
        <authorList>
            <consortium name="RefSeq"/>
        </authorList>
    </citation>
    <scope>IDENTIFICATION</scope>
</reference>
<keyword evidence="3" id="KW-1185">Reference proteome</keyword>
<protein>
    <submittedName>
        <fullName evidence="4">Uncharacterized protein LOC102210839</fullName>
    </submittedName>
</protein>
<dbReference type="GeneID" id="102210839"/>
<feature type="transmembrane region" description="Helical" evidence="1">
    <location>
        <begin position="160"/>
        <end position="184"/>
    </location>
</feature>
<keyword evidence="2" id="KW-0732">Signal</keyword>
<evidence type="ECO:0000313" key="3">
    <source>
        <dbReference type="Proteomes" id="UP000695023"/>
    </source>
</evidence>
<feature type="signal peptide" evidence="2">
    <location>
        <begin position="1"/>
        <end position="29"/>
    </location>
</feature>
<feature type="chain" id="PRO_5041361952" evidence="2">
    <location>
        <begin position="30"/>
        <end position="221"/>
    </location>
</feature>
<keyword evidence="1" id="KW-0812">Transmembrane</keyword>
<evidence type="ECO:0000256" key="1">
    <source>
        <dbReference type="SAM" id="Phobius"/>
    </source>
</evidence>
<evidence type="ECO:0000256" key="2">
    <source>
        <dbReference type="SAM" id="SignalP"/>
    </source>
</evidence>
<dbReference type="Proteomes" id="UP000695023">
    <property type="component" value="Unplaced"/>
</dbReference>
<gene>
    <name evidence="4" type="primary">LOC102210839</name>
</gene>
<accession>A0A9Y3RW17</accession>
<keyword evidence="1" id="KW-0472">Membrane</keyword>